<feature type="non-terminal residue" evidence="1">
    <location>
        <position position="99"/>
    </location>
</feature>
<keyword evidence="2" id="KW-1185">Reference proteome</keyword>
<dbReference type="AlphaFoldDB" id="A0A7J7EC94"/>
<protein>
    <submittedName>
        <fullName evidence="1">Uncharacterized protein</fullName>
    </submittedName>
</protein>
<reference evidence="1 2" key="1">
    <citation type="journal article" date="2020" name="Mol. Biol. Evol.">
        <title>Interspecific Gene Flow and the Evolution of Specialization in Black and White Rhinoceros.</title>
        <authorList>
            <person name="Moodley Y."/>
            <person name="Westbury M.V."/>
            <person name="Russo I.M."/>
            <person name="Gopalakrishnan S."/>
            <person name="Rakotoarivelo A."/>
            <person name="Olsen R.A."/>
            <person name="Prost S."/>
            <person name="Tunstall T."/>
            <person name="Ryder O.A."/>
            <person name="Dalen L."/>
            <person name="Bruford M.W."/>
        </authorList>
    </citation>
    <scope>NUCLEOTIDE SEQUENCE [LARGE SCALE GENOMIC DNA]</scope>
    <source>
        <strain evidence="1">SBR-YM</strain>
        <tissue evidence="1">Skin</tissue>
    </source>
</reference>
<dbReference type="Proteomes" id="UP000551758">
    <property type="component" value="Unassembled WGS sequence"/>
</dbReference>
<proteinExistence type="predicted"/>
<gene>
    <name evidence="1" type="ORF">HPG69_016933</name>
</gene>
<evidence type="ECO:0000313" key="1">
    <source>
        <dbReference type="EMBL" id="KAF5913317.1"/>
    </source>
</evidence>
<feature type="non-terminal residue" evidence="1">
    <location>
        <position position="1"/>
    </location>
</feature>
<name>A0A7J7EC94_DICBM</name>
<dbReference type="EMBL" id="JACDTQ010003641">
    <property type="protein sequence ID" value="KAF5913317.1"/>
    <property type="molecule type" value="Genomic_DNA"/>
</dbReference>
<accession>A0A7J7EC94</accession>
<evidence type="ECO:0000313" key="2">
    <source>
        <dbReference type="Proteomes" id="UP000551758"/>
    </source>
</evidence>
<sequence>RSASRGYISEPHSKDTAGGKMAKSFPVLLFFMLIHLVLPSGPRQWWPPHGPVKEKEEKNDKLSPQQLLSTSSIKYISPKARNLLQFAQIIISPHSEERV</sequence>
<comment type="caution">
    <text evidence="1">The sequence shown here is derived from an EMBL/GenBank/DDBJ whole genome shotgun (WGS) entry which is preliminary data.</text>
</comment>
<organism evidence="1 2">
    <name type="scientific">Diceros bicornis minor</name>
    <name type="common">South-central black rhinoceros</name>
    <dbReference type="NCBI Taxonomy" id="77932"/>
    <lineage>
        <taxon>Eukaryota</taxon>
        <taxon>Metazoa</taxon>
        <taxon>Chordata</taxon>
        <taxon>Craniata</taxon>
        <taxon>Vertebrata</taxon>
        <taxon>Euteleostomi</taxon>
        <taxon>Mammalia</taxon>
        <taxon>Eutheria</taxon>
        <taxon>Laurasiatheria</taxon>
        <taxon>Perissodactyla</taxon>
        <taxon>Rhinocerotidae</taxon>
        <taxon>Diceros</taxon>
    </lineage>
</organism>